<proteinExistence type="predicted"/>
<keyword evidence="2" id="KW-1185">Reference proteome</keyword>
<gene>
    <name evidence="1" type="ORF">C1638_020845</name>
</gene>
<accession>A0A316WF62</accession>
<dbReference type="Proteomes" id="UP000236182">
    <property type="component" value="Unassembled WGS sequence"/>
</dbReference>
<protein>
    <submittedName>
        <fullName evidence="1">Uncharacterized protein</fullName>
    </submittedName>
</protein>
<dbReference type="OrthoDB" id="1451934at2"/>
<dbReference type="EMBL" id="PPEI02000009">
    <property type="protein sequence ID" value="PWN60017.1"/>
    <property type="molecule type" value="Genomic_DNA"/>
</dbReference>
<comment type="caution">
    <text evidence="1">The sequence shown here is derived from an EMBL/GenBank/DDBJ whole genome shotgun (WGS) entry which is preliminary data.</text>
</comment>
<dbReference type="AlphaFoldDB" id="A0A316WF62"/>
<name>A0A316WF62_9FLAO</name>
<evidence type="ECO:0000313" key="2">
    <source>
        <dbReference type="Proteomes" id="UP000236182"/>
    </source>
</evidence>
<dbReference type="RefSeq" id="WP_109623862.1">
    <property type="nucleotide sequence ID" value="NZ_PPEI02000009.1"/>
</dbReference>
<reference evidence="1" key="1">
    <citation type="submission" date="2018-04" db="EMBL/GenBank/DDBJ databases">
        <title>Draft Genome Sequences of Chryseobacterium lactis NCTC11390T isolated from milk, Chryseobacterium oncorhynchi 701B-08T from rainbow trout, and Chryseobacterium viscerum 687B-08T from diseased fish.</title>
        <authorList>
            <person name="Jeong J.-J."/>
            <person name="Lee Y.J."/>
            <person name="Pathiraja D."/>
            <person name="Park B."/>
            <person name="Choi I.-G."/>
            <person name="Kim K.D."/>
        </authorList>
    </citation>
    <scope>NUCLEOTIDE SEQUENCE [LARGE SCALE GENOMIC DNA]</scope>
    <source>
        <strain evidence="1">701B-08</strain>
    </source>
</reference>
<evidence type="ECO:0000313" key="1">
    <source>
        <dbReference type="EMBL" id="PWN60017.1"/>
    </source>
</evidence>
<sequence length="119" mass="14310">MGRNAIKTILNLKKRMMENITQLEVMHFTALFYHNWTQNDFEIAFENSSLGWDYHWIKLQGKIQDNANPTQAIVSVVLNMDEEHQKMLLDFILNVKYVKEITEHKEWRIELSKLMENRK</sequence>
<organism evidence="1 2">
    <name type="scientific">Chryseobacterium oncorhynchi</name>
    <dbReference type="NCBI Taxonomy" id="741074"/>
    <lineage>
        <taxon>Bacteria</taxon>
        <taxon>Pseudomonadati</taxon>
        <taxon>Bacteroidota</taxon>
        <taxon>Flavobacteriia</taxon>
        <taxon>Flavobacteriales</taxon>
        <taxon>Weeksellaceae</taxon>
        <taxon>Chryseobacterium group</taxon>
        <taxon>Chryseobacterium</taxon>
    </lineage>
</organism>